<sequence>MTAQEELRMASTQPSIEINRLEEVEKLGANEYIIAAGPGGKQFYATSGGYSTVAMPVDMLAEVAAGLVKKFVWVSFGSREDSWFFAFETRDGEYNIRIGSATPSAVQQYIAQLSMSKLLRDSLRVQLGDNDSFLAWSRSSWAASGVPRALIDKLRTMSVSTRDWGGVLKGNLKRECWPLHNIQWSRTGSFYFQYQDRHLGRWKAKAMRDAWASLWKDECTKDMRTKIQKELAYVSIDPHAQDGEAFVFFKERQSDELALFVAGFSGGETYSNLGPKDEEQIPENSVQRIAKDAEEPTNLQLAVCRKTGRPHRGESWELAVKRGEVVKVLRDMGRNWFVVQNMKDIKGWVHGTWLDFGQNEVQMDSKSAYAQFQEDLKKLVLPGQLRSFPDMRAYMDACAMVDCQFLKEDPEALGICVHELMALLRGSGLYSKEWLKEGRNLFHPDRFARFCHVEHVEALKPQAEQLFVLYSILMEMA</sequence>
<dbReference type="SUPFAM" id="SSF50044">
    <property type="entry name" value="SH3-domain"/>
    <property type="match status" value="1"/>
</dbReference>
<dbReference type="EMBL" id="FP929139">
    <property type="protein sequence ID" value="CBY01327.1"/>
    <property type="molecule type" value="Genomic_DNA"/>
</dbReference>
<dbReference type="AlphaFoldDB" id="E5ADN8"/>
<evidence type="ECO:0000313" key="1">
    <source>
        <dbReference type="EMBL" id="CBY01327.1"/>
    </source>
</evidence>
<dbReference type="HOGENOM" id="CLU_026311_0_0_1"/>
<dbReference type="RefSeq" id="XP_003844806.1">
    <property type="nucleotide sequence ID" value="XM_003844758.1"/>
</dbReference>
<dbReference type="OrthoDB" id="3797359at2759"/>
<dbReference type="eggNOG" id="ENOG502RHVS">
    <property type="taxonomic scope" value="Eukaryota"/>
</dbReference>
<organism evidence="1 2">
    <name type="scientific">Leptosphaeria maculans (strain JN3 / isolate v23.1.3 / race Av1-4-5-6-7-8)</name>
    <name type="common">Blackleg fungus</name>
    <name type="synonym">Phoma lingam</name>
    <dbReference type="NCBI Taxonomy" id="985895"/>
    <lineage>
        <taxon>Eukaryota</taxon>
        <taxon>Fungi</taxon>
        <taxon>Dikarya</taxon>
        <taxon>Ascomycota</taxon>
        <taxon>Pezizomycotina</taxon>
        <taxon>Dothideomycetes</taxon>
        <taxon>Pleosporomycetidae</taxon>
        <taxon>Pleosporales</taxon>
        <taxon>Pleosporineae</taxon>
        <taxon>Leptosphaeriaceae</taxon>
        <taxon>Plenodomus</taxon>
        <taxon>Plenodomus lingam/Leptosphaeria maculans species complex</taxon>
    </lineage>
</organism>
<evidence type="ECO:0008006" key="3">
    <source>
        <dbReference type="Google" id="ProtNLM"/>
    </source>
</evidence>
<dbReference type="GeneID" id="13289552"/>
<dbReference type="VEuPathDB" id="FungiDB:LEMA_P001140.1"/>
<keyword evidence="2" id="KW-1185">Reference proteome</keyword>
<proteinExistence type="predicted"/>
<protein>
    <recommendedName>
        <fullName evidence="3">SH3 domain-containing protein</fullName>
    </recommendedName>
</protein>
<dbReference type="OMA" id="GKEPPFI"/>
<evidence type="ECO:0000313" key="2">
    <source>
        <dbReference type="Proteomes" id="UP000002668"/>
    </source>
</evidence>
<dbReference type="Proteomes" id="UP000002668">
    <property type="component" value="Genome"/>
</dbReference>
<accession>E5ADN8</accession>
<dbReference type="InParanoid" id="E5ADN8"/>
<gene>
    <name evidence="1" type="ORF">LEMA_P001140.1</name>
</gene>
<dbReference type="InterPro" id="IPR036028">
    <property type="entry name" value="SH3-like_dom_sf"/>
</dbReference>
<name>E5ADN8_LEPMJ</name>
<dbReference type="STRING" id="985895.E5ADN8"/>
<reference evidence="2" key="1">
    <citation type="journal article" date="2011" name="Nat. Commun.">
        <title>Effector diversification within compartments of the Leptosphaeria maculans genome affected by Repeat-Induced Point mutations.</title>
        <authorList>
            <person name="Rouxel T."/>
            <person name="Grandaubert J."/>
            <person name="Hane J.K."/>
            <person name="Hoede C."/>
            <person name="van de Wouw A.P."/>
            <person name="Couloux A."/>
            <person name="Dominguez V."/>
            <person name="Anthouard V."/>
            <person name="Bally P."/>
            <person name="Bourras S."/>
            <person name="Cozijnsen A.J."/>
            <person name="Ciuffetti L.M."/>
            <person name="Degrave A."/>
            <person name="Dilmaghani A."/>
            <person name="Duret L."/>
            <person name="Fudal I."/>
            <person name="Goodwin S.B."/>
            <person name="Gout L."/>
            <person name="Glaser N."/>
            <person name="Linglin J."/>
            <person name="Kema G.H.J."/>
            <person name="Lapalu N."/>
            <person name="Lawrence C.B."/>
            <person name="May K."/>
            <person name="Meyer M."/>
            <person name="Ollivier B."/>
            <person name="Poulain J."/>
            <person name="Schoch C.L."/>
            <person name="Simon A."/>
            <person name="Spatafora J.W."/>
            <person name="Stachowiak A."/>
            <person name="Turgeon B.G."/>
            <person name="Tyler B.M."/>
            <person name="Vincent D."/>
            <person name="Weissenbach J."/>
            <person name="Amselem J."/>
            <person name="Quesneville H."/>
            <person name="Oliver R.P."/>
            <person name="Wincker P."/>
            <person name="Balesdent M.-H."/>
            <person name="Howlett B.J."/>
        </authorList>
    </citation>
    <scope>NUCLEOTIDE SEQUENCE [LARGE SCALE GENOMIC DNA]</scope>
    <source>
        <strain evidence="2">JN3 / isolate v23.1.3 / race Av1-4-5-6-7-8</strain>
    </source>
</reference>